<feature type="transmembrane region" description="Helical" evidence="1">
    <location>
        <begin position="21"/>
        <end position="41"/>
    </location>
</feature>
<evidence type="ECO:0000256" key="1">
    <source>
        <dbReference type="SAM" id="Phobius"/>
    </source>
</evidence>
<sequence>MPANPKYLSHSGWHAFAKISAGIFGGYLIAAMFHMALALWLPNHRVVLITSAYSIFLVWTLCLLLPFLSKNGWKVWLIYMAVILILAVAVHYGNLYHPINPKS</sequence>
<dbReference type="RefSeq" id="WP_097044693.1">
    <property type="nucleotide sequence ID" value="NZ_OBEH01000001.1"/>
</dbReference>
<dbReference type="EMBL" id="OBEH01000001">
    <property type="protein sequence ID" value="SNY95391.1"/>
    <property type="molecule type" value="Genomic_DNA"/>
</dbReference>
<protein>
    <recommendedName>
        <fullName evidence="4">DUF3649 domain-containing protein</fullName>
    </recommendedName>
</protein>
<keyword evidence="1" id="KW-0812">Transmembrane</keyword>
<evidence type="ECO:0000313" key="2">
    <source>
        <dbReference type="EMBL" id="SNY95391.1"/>
    </source>
</evidence>
<dbReference type="AlphaFoldDB" id="A0A285MIR4"/>
<accession>A0A285MIR4</accession>
<feature type="transmembrane region" description="Helical" evidence="1">
    <location>
        <begin position="75"/>
        <end position="93"/>
    </location>
</feature>
<name>A0A285MIR4_9FLAO</name>
<evidence type="ECO:0000313" key="3">
    <source>
        <dbReference type="Proteomes" id="UP000219048"/>
    </source>
</evidence>
<keyword evidence="1" id="KW-0472">Membrane</keyword>
<gene>
    <name evidence="2" type="ORF">SAMN06265377_1059</name>
</gene>
<reference evidence="3" key="1">
    <citation type="submission" date="2017-09" db="EMBL/GenBank/DDBJ databases">
        <authorList>
            <person name="Varghese N."/>
            <person name="Submissions S."/>
        </authorList>
    </citation>
    <scope>NUCLEOTIDE SEQUENCE [LARGE SCALE GENOMIC DNA]</scope>
    <source>
        <strain evidence="3">DSM 25885</strain>
    </source>
</reference>
<keyword evidence="1" id="KW-1133">Transmembrane helix</keyword>
<feature type="transmembrane region" description="Helical" evidence="1">
    <location>
        <begin position="47"/>
        <end position="68"/>
    </location>
</feature>
<keyword evidence="3" id="KW-1185">Reference proteome</keyword>
<dbReference type="OrthoDB" id="711014at2"/>
<dbReference type="Proteomes" id="UP000219048">
    <property type="component" value="Unassembled WGS sequence"/>
</dbReference>
<evidence type="ECO:0008006" key="4">
    <source>
        <dbReference type="Google" id="ProtNLM"/>
    </source>
</evidence>
<organism evidence="2 3">
    <name type="scientific">Flagellimonas pacifica</name>
    <dbReference type="NCBI Taxonomy" id="1247520"/>
    <lineage>
        <taxon>Bacteria</taxon>
        <taxon>Pseudomonadati</taxon>
        <taxon>Bacteroidota</taxon>
        <taxon>Flavobacteriia</taxon>
        <taxon>Flavobacteriales</taxon>
        <taxon>Flavobacteriaceae</taxon>
        <taxon>Flagellimonas</taxon>
    </lineage>
</organism>
<proteinExistence type="predicted"/>